<dbReference type="EMBL" id="JACFXV010000046">
    <property type="protein sequence ID" value="MBA5777104.1"/>
    <property type="molecule type" value="Genomic_DNA"/>
</dbReference>
<feature type="transmembrane region" description="Helical" evidence="1">
    <location>
        <begin position="6"/>
        <end position="28"/>
    </location>
</feature>
<dbReference type="Proteomes" id="UP000541109">
    <property type="component" value="Unassembled WGS sequence"/>
</dbReference>
<evidence type="ECO:0000313" key="6">
    <source>
        <dbReference type="Proteomes" id="UP000541109"/>
    </source>
</evidence>
<organism evidence="5 6">
    <name type="scientific">Stappia albiluteola</name>
    <dbReference type="NCBI Taxonomy" id="2758565"/>
    <lineage>
        <taxon>Bacteria</taxon>
        <taxon>Pseudomonadati</taxon>
        <taxon>Pseudomonadota</taxon>
        <taxon>Alphaproteobacteria</taxon>
        <taxon>Hyphomicrobiales</taxon>
        <taxon>Stappiaceae</taxon>
        <taxon>Stappia</taxon>
    </lineage>
</organism>
<evidence type="ECO:0000313" key="5">
    <source>
        <dbReference type="EMBL" id="MBA5777475.1"/>
    </source>
</evidence>
<name>A0A839AEA8_9HYPH</name>
<comment type="caution">
    <text evidence="5">The sequence shown here is derived from an EMBL/GenBank/DDBJ whole genome shotgun (WGS) entry which is preliminary data.</text>
</comment>
<dbReference type="EMBL" id="JACFXV010000051">
    <property type="protein sequence ID" value="MBA5777475.1"/>
    <property type="molecule type" value="Genomic_DNA"/>
</dbReference>
<keyword evidence="1" id="KW-0812">Transmembrane</keyword>
<sequence length="62" mass="6566">MSLQEIIAIAGGAALGGFLGLLTGLWIVRRNPAFSQAAKTKSSCPICTGREGTVVHVPMRRR</sequence>
<evidence type="ECO:0000313" key="3">
    <source>
        <dbReference type="EMBL" id="MBA5777104.1"/>
    </source>
</evidence>
<dbReference type="RefSeq" id="WP_182162257.1">
    <property type="nucleotide sequence ID" value="NZ_JACFXV010000035.1"/>
</dbReference>
<protein>
    <submittedName>
        <fullName evidence="5">Uncharacterized protein</fullName>
    </submittedName>
</protein>
<keyword evidence="6" id="KW-1185">Reference proteome</keyword>
<proteinExistence type="predicted"/>
<dbReference type="AlphaFoldDB" id="A0A839AEA8"/>
<keyword evidence="1" id="KW-1133">Transmembrane helix</keyword>
<evidence type="ECO:0000313" key="4">
    <source>
        <dbReference type="EMBL" id="MBA5777436.1"/>
    </source>
</evidence>
<dbReference type="EMBL" id="JACFXV010000035">
    <property type="protein sequence ID" value="MBA5776136.1"/>
    <property type="molecule type" value="Genomic_DNA"/>
</dbReference>
<evidence type="ECO:0000256" key="1">
    <source>
        <dbReference type="SAM" id="Phobius"/>
    </source>
</evidence>
<accession>A0A839AEA8</accession>
<keyword evidence="1" id="KW-0472">Membrane</keyword>
<reference evidence="5 6" key="1">
    <citation type="submission" date="2020-07" db="EMBL/GenBank/DDBJ databases">
        <title>Stappia sp., F7233, whole genome shotgun sequencing project.</title>
        <authorList>
            <person name="Jiang S."/>
            <person name="Liu Z.W."/>
            <person name="Du Z.J."/>
        </authorList>
    </citation>
    <scope>NUCLEOTIDE SEQUENCE [LARGE SCALE GENOMIC DNA]</scope>
    <source>
        <strain evidence="5 6">F7233</strain>
    </source>
</reference>
<evidence type="ECO:0000313" key="2">
    <source>
        <dbReference type="EMBL" id="MBA5776136.1"/>
    </source>
</evidence>
<gene>
    <name evidence="2" type="ORF">H2509_03245</name>
    <name evidence="3" type="ORF">H2509_08175</name>
    <name evidence="4" type="ORF">H2509_09900</name>
    <name evidence="5" type="ORF">H2509_10095</name>
</gene>
<dbReference type="EMBL" id="JACFXV010000050">
    <property type="protein sequence ID" value="MBA5777436.1"/>
    <property type="molecule type" value="Genomic_DNA"/>
</dbReference>